<feature type="domain" description="Thioredoxin" evidence="3">
    <location>
        <begin position="79"/>
        <end position="194"/>
    </location>
</feature>
<reference evidence="4" key="2">
    <citation type="journal article" date="2021" name="Microbiome">
        <title>Successional dynamics and alternative stable states in a saline activated sludge microbial community over 9 years.</title>
        <authorList>
            <person name="Wang Y."/>
            <person name="Ye J."/>
            <person name="Ju F."/>
            <person name="Liu L."/>
            <person name="Boyd J.A."/>
            <person name="Deng Y."/>
            <person name="Parks D.H."/>
            <person name="Jiang X."/>
            <person name="Yin X."/>
            <person name="Woodcroft B.J."/>
            <person name="Tyson G.W."/>
            <person name="Hugenholtz P."/>
            <person name="Polz M.F."/>
            <person name="Zhang T."/>
        </authorList>
    </citation>
    <scope>NUCLEOTIDE SEQUENCE</scope>
    <source>
        <strain evidence="4">HKST-UBA03</strain>
    </source>
</reference>
<feature type="region of interest" description="Disordered" evidence="1">
    <location>
        <begin position="61"/>
        <end position="98"/>
    </location>
</feature>
<keyword evidence="2" id="KW-0812">Transmembrane</keyword>
<dbReference type="CDD" id="cd02947">
    <property type="entry name" value="TRX_family"/>
    <property type="match status" value="1"/>
</dbReference>
<dbReference type="EMBL" id="JAGQKZ010000043">
    <property type="protein sequence ID" value="MCA9392356.1"/>
    <property type="molecule type" value="Genomic_DNA"/>
</dbReference>
<dbReference type="Gene3D" id="3.40.30.10">
    <property type="entry name" value="Glutaredoxin"/>
    <property type="match status" value="1"/>
</dbReference>
<gene>
    <name evidence="4" type="ORF">KC614_04110</name>
</gene>
<feature type="transmembrane region" description="Helical" evidence="2">
    <location>
        <begin position="7"/>
        <end position="28"/>
    </location>
</feature>
<accession>A0A955LL49</accession>
<comment type="caution">
    <text evidence="4">The sequence shown here is derived from an EMBL/GenBank/DDBJ whole genome shotgun (WGS) entry which is preliminary data.</text>
</comment>
<dbReference type="InterPro" id="IPR036249">
    <property type="entry name" value="Thioredoxin-like_sf"/>
</dbReference>
<dbReference type="AlphaFoldDB" id="A0A955LL49"/>
<protein>
    <submittedName>
        <fullName evidence="4">Thioredoxin family protein</fullName>
    </submittedName>
</protein>
<evidence type="ECO:0000259" key="3">
    <source>
        <dbReference type="PROSITE" id="PS51352"/>
    </source>
</evidence>
<proteinExistence type="predicted"/>
<evidence type="ECO:0000313" key="4">
    <source>
        <dbReference type="EMBL" id="MCA9392356.1"/>
    </source>
</evidence>
<feature type="compositionally biased region" description="Acidic residues" evidence="1">
    <location>
        <begin position="66"/>
        <end position="79"/>
    </location>
</feature>
<dbReference type="Proteomes" id="UP000751518">
    <property type="component" value="Unassembled WGS sequence"/>
</dbReference>
<name>A0A955LL49_UNCKA</name>
<feature type="compositionally biased region" description="Polar residues" evidence="1">
    <location>
        <begin position="80"/>
        <end position="97"/>
    </location>
</feature>
<reference evidence="4" key="1">
    <citation type="submission" date="2020-04" db="EMBL/GenBank/DDBJ databases">
        <authorList>
            <person name="Zhang T."/>
        </authorList>
    </citation>
    <scope>NUCLEOTIDE SEQUENCE</scope>
    <source>
        <strain evidence="4">HKST-UBA03</strain>
    </source>
</reference>
<dbReference type="Pfam" id="PF00085">
    <property type="entry name" value="Thioredoxin"/>
    <property type="match status" value="1"/>
</dbReference>
<organism evidence="4 5">
    <name type="scientific">candidate division WWE3 bacterium</name>
    <dbReference type="NCBI Taxonomy" id="2053526"/>
    <lineage>
        <taxon>Bacteria</taxon>
        <taxon>Katanobacteria</taxon>
    </lineage>
</organism>
<sequence length="194" mass="21131">MKNQRGNTILIVVAVVGVIAIAIGLAFFSQNQMTAEPTPTPTATPSDTMMKDEATPTEAMMKDDENAGDDSMMNDDDSMTGETPTPTETAMMQSSKGTYEDYDESKLAKANDGDVVLFFKANWCPTCQALDADISMHEVPDGLTILKVDYDTETALKQKYGITYQHTLVQVDADGNMIQKWAGSPTLQSIVEKL</sequence>
<dbReference type="SUPFAM" id="SSF52833">
    <property type="entry name" value="Thioredoxin-like"/>
    <property type="match status" value="1"/>
</dbReference>
<keyword evidence="2" id="KW-0472">Membrane</keyword>
<keyword evidence="2" id="KW-1133">Transmembrane helix</keyword>
<dbReference type="PROSITE" id="PS51352">
    <property type="entry name" value="THIOREDOXIN_2"/>
    <property type="match status" value="1"/>
</dbReference>
<evidence type="ECO:0000313" key="5">
    <source>
        <dbReference type="Proteomes" id="UP000751518"/>
    </source>
</evidence>
<evidence type="ECO:0000256" key="1">
    <source>
        <dbReference type="SAM" id="MobiDB-lite"/>
    </source>
</evidence>
<evidence type="ECO:0000256" key="2">
    <source>
        <dbReference type="SAM" id="Phobius"/>
    </source>
</evidence>
<dbReference type="InterPro" id="IPR013766">
    <property type="entry name" value="Thioredoxin_domain"/>
</dbReference>